<name>A0ABR3UWN7_9PLEO</name>
<organism evidence="1 2">
    <name type="scientific">Alternaria dauci</name>
    <dbReference type="NCBI Taxonomy" id="48095"/>
    <lineage>
        <taxon>Eukaryota</taxon>
        <taxon>Fungi</taxon>
        <taxon>Dikarya</taxon>
        <taxon>Ascomycota</taxon>
        <taxon>Pezizomycotina</taxon>
        <taxon>Dothideomycetes</taxon>
        <taxon>Pleosporomycetidae</taxon>
        <taxon>Pleosporales</taxon>
        <taxon>Pleosporineae</taxon>
        <taxon>Pleosporaceae</taxon>
        <taxon>Alternaria</taxon>
        <taxon>Alternaria sect. Porri</taxon>
    </lineage>
</organism>
<dbReference type="EMBL" id="JBHGVX010000001">
    <property type="protein sequence ID" value="KAL1800510.1"/>
    <property type="molecule type" value="Genomic_DNA"/>
</dbReference>
<protein>
    <recommendedName>
        <fullName evidence="3">Apple domain-containing protein</fullName>
    </recommendedName>
</protein>
<dbReference type="GeneID" id="96081174"/>
<comment type="caution">
    <text evidence="1">The sequence shown here is derived from an EMBL/GenBank/DDBJ whole genome shotgun (WGS) entry which is preliminary data.</text>
</comment>
<sequence>MKNNFCYLLGKPVGTARISNNNVNAGVQIKNPTIPELTPGSSTCTTVIDCPNDDKCKYLTNSNTFIARCNYDYYGGDIAIKRTESMTKCVDECAVFPGCVAVTWVDTMCYLKNTNTKVVYNSEVDSAVLAV</sequence>
<evidence type="ECO:0000313" key="1">
    <source>
        <dbReference type="EMBL" id="KAL1800510.1"/>
    </source>
</evidence>
<reference evidence="1 2" key="1">
    <citation type="submission" date="2024-09" db="EMBL/GenBank/DDBJ databases">
        <title>T2T genomes of carrot and Alternaria dauci and their utility for understanding host-pathogen interaction during carrot leaf blight disease.</title>
        <authorList>
            <person name="Liu W."/>
            <person name="Xu S."/>
            <person name="Ou C."/>
            <person name="Liu X."/>
            <person name="Zhuang F."/>
            <person name="Deng X.W."/>
        </authorList>
    </citation>
    <scope>NUCLEOTIDE SEQUENCE [LARGE SCALE GENOMIC DNA]</scope>
    <source>
        <strain evidence="1 2">A2016</strain>
    </source>
</reference>
<gene>
    <name evidence="1" type="ORF">ACET3X_000852</name>
</gene>
<accession>A0ABR3UWN7</accession>
<keyword evidence="2" id="KW-1185">Reference proteome</keyword>
<dbReference type="RefSeq" id="XP_069311094.1">
    <property type="nucleotide sequence ID" value="XM_069448193.1"/>
</dbReference>
<dbReference type="Proteomes" id="UP001578633">
    <property type="component" value="Chromosome 1"/>
</dbReference>
<evidence type="ECO:0000313" key="2">
    <source>
        <dbReference type="Proteomes" id="UP001578633"/>
    </source>
</evidence>
<proteinExistence type="predicted"/>
<dbReference type="Gene3D" id="3.50.4.10">
    <property type="entry name" value="Hepatocyte Growth Factor"/>
    <property type="match status" value="1"/>
</dbReference>
<evidence type="ECO:0008006" key="3">
    <source>
        <dbReference type="Google" id="ProtNLM"/>
    </source>
</evidence>